<evidence type="ECO:0000313" key="1">
    <source>
        <dbReference type="EMBL" id="GLB38365.1"/>
    </source>
</evidence>
<proteinExistence type="predicted"/>
<gene>
    <name evidence="1" type="ORF">LshimejAT787_0502300</name>
</gene>
<keyword evidence="2" id="KW-1185">Reference proteome</keyword>
<dbReference type="Proteomes" id="UP001063166">
    <property type="component" value="Unassembled WGS sequence"/>
</dbReference>
<comment type="caution">
    <text evidence="1">The sequence shown here is derived from an EMBL/GenBank/DDBJ whole genome shotgun (WGS) entry which is preliminary data.</text>
</comment>
<dbReference type="AlphaFoldDB" id="A0A9P3UNX3"/>
<organism evidence="1 2">
    <name type="scientific">Lyophyllum shimeji</name>
    <name type="common">Hon-shimeji</name>
    <name type="synonym">Tricholoma shimeji</name>
    <dbReference type="NCBI Taxonomy" id="47721"/>
    <lineage>
        <taxon>Eukaryota</taxon>
        <taxon>Fungi</taxon>
        <taxon>Dikarya</taxon>
        <taxon>Basidiomycota</taxon>
        <taxon>Agaricomycotina</taxon>
        <taxon>Agaricomycetes</taxon>
        <taxon>Agaricomycetidae</taxon>
        <taxon>Agaricales</taxon>
        <taxon>Tricholomatineae</taxon>
        <taxon>Lyophyllaceae</taxon>
        <taxon>Lyophyllum</taxon>
    </lineage>
</organism>
<dbReference type="EMBL" id="BRPK01000005">
    <property type="protein sequence ID" value="GLB38365.1"/>
    <property type="molecule type" value="Genomic_DNA"/>
</dbReference>
<sequence>MKVRPRWAHAFLVKGILQGFCDRDRGKQTFNKSCYTRLVQEWSKRSEIGVRPASEVRHEREWYIIYKWIWRGAPCHRDPVLQLGYNDVFLTYDLETPTSQS</sequence>
<reference evidence="1" key="1">
    <citation type="submission" date="2022-07" db="EMBL/GenBank/DDBJ databases">
        <title>The genome of Lyophyllum shimeji provides insight into the initial evolution of ectomycorrhizal fungal genome.</title>
        <authorList>
            <person name="Kobayashi Y."/>
            <person name="Shibata T."/>
            <person name="Hirakawa H."/>
            <person name="Shigenobu S."/>
            <person name="Nishiyama T."/>
            <person name="Yamada A."/>
            <person name="Hasebe M."/>
            <person name="Kawaguchi M."/>
        </authorList>
    </citation>
    <scope>NUCLEOTIDE SEQUENCE</scope>
    <source>
        <strain evidence="1">AT787</strain>
    </source>
</reference>
<name>A0A9P3UNX3_LYOSH</name>
<evidence type="ECO:0000313" key="2">
    <source>
        <dbReference type="Proteomes" id="UP001063166"/>
    </source>
</evidence>
<accession>A0A9P3UNX3</accession>
<protein>
    <submittedName>
        <fullName evidence="1">Uncharacterized protein</fullName>
    </submittedName>
</protein>